<evidence type="ECO:0000256" key="1">
    <source>
        <dbReference type="ARBA" id="ARBA00022737"/>
    </source>
</evidence>
<name>A0AAD1AE31_9MICO</name>
<feature type="region of interest" description="Disordered" evidence="2">
    <location>
        <begin position="1802"/>
        <end position="1831"/>
    </location>
</feature>
<protein>
    <submittedName>
        <fullName evidence="5">Type IV secretion protein Rhs</fullName>
    </submittedName>
</protein>
<organism evidence="5 6">
    <name type="scientific">Rathayibacter iranicus</name>
    <dbReference type="NCBI Taxonomy" id="59737"/>
    <lineage>
        <taxon>Bacteria</taxon>
        <taxon>Bacillati</taxon>
        <taxon>Actinomycetota</taxon>
        <taxon>Actinomycetes</taxon>
        <taxon>Micrococcales</taxon>
        <taxon>Microbacteriaceae</taxon>
        <taxon>Rathayibacter</taxon>
    </lineage>
</organism>
<dbReference type="Pfam" id="PF25023">
    <property type="entry name" value="TEN_YD-shell"/>
    <property type="match status" value="1"/>
</dbReference>
<dbReference type="PANTHER" id="PTHR32305">
    <property type="match status" value="1"/>
</dbReference>
<feature type="compositionally biased region" description="Basic and acidic residues" evidence="2">
    <location>
        <begin position="1821"/>
        <end position="1831"/>
    </location>
</feature>
<feature type="region of interest" description="Disordered" evidence="2">
    <location>
        <begin position="1226"/>
        <end position="1247"/>
    </location>
</feature>
<dbReference type="Gene3D" id="2.180.10.10">
    <property type="entry name" value="RHS repeat-associated core"/>
    <property type="match status" value="5"/>
</dbReference>
<dbReference type="Pfam" id="PF20148">
    <property type="entry name" value="DUF6531"/>
    <property type="match status" value="1"/>
</dbReference>
<dbReference type="KEGG" id="ria:C7V51_11795"/>
<evidence type="ECO:0000313" key="6">
    <source>
        <dbReference type="Proteomes" id="UP000283946"/>
    </source>
</evidence>
<reference evidence="5 6" key="1">
    <citation type="submission" date="2018-03" db="EMBL/GenBank/DDBJ databases">
        <title>Bacteriophage NCPPB3778 and a type I-E CRISPR drive the evolution of the US Biological Select Agent, Rathayibacter toxicus.</title>
        <authorList>
            <person name="Davis E.W.II."/>
            <person name="Tabima J.F."/>
            <person name="Weisberg A.J."/>
            <person name="Dantas Lopes L."/>
            <person name="Wiseman M.S."/>
            <person name="Wiseman M.S."/>
            <person name="Pupko T."/>
            <person name="Belcher M.S."/>
            <person name="Sechler A.J."/>
            <person name="Tancos M.A."/>
            <person name="Schroeder B.K."/>
            <person name="Murray T.D."/>
            <person name="Luster D.G."/>
            <person name="Schneider W.L."/>
            <person name="Rogers E."/>
            <person name="Andreote F.D."/>
            <person name="Grunwald N.J."/>
            <person name="Putnam M.L."/>
            <person name="Chang J.H."/>
        </authorList>
    </citation>
    <scope>NUCLEOTIDE SEQUENCE [LARGE SCALE GENOMIC DNA]</scope>
    <source>
        <strain evidence="5 6">NCCPB 2253</strain>
    </source>
</reference>
<proteinExistence type="predicted"/>
<keyword evidence="1" id="KW-0677">Repeat</keyword>
<evidence type="ECO:0000259" key="3">
    <source>
        <dbReference type="Pfam" id="PF20148"/>
    </source>
</evidence>
<dbReference type="NCBIfam" id="TIGR01643">
    <property type="entry name" value="YD_repeat_2x"/>
    <property type="match status" value="14"/>
</dbReference>
<feature type="domain" description="Teneurin-like YD-shell" evidence="4">
    <location>
        <begin position="565"/>
        <end position="723"/>
    </location>
</feature>
<accession>A0AAD1AE31</accession>
<evidence type="ECO:0000256" key="2">
    <source>
        <dbReference type="SAM" id="MobiDB-lite"/>
    </source>
</evidence>
<evidence type="ECO:0000259" key="4">
    <source>
        <dbReference type="Pfam" id="PF25023"/>
    </source>
</evidence>
<dbReference type="InterPro" id="IPR031325">
    <property type="entry name" value="RHS_repeat"/>
</dbReference>
<dbReference type="Pfam" id="PF05593">
    <property type="entry name" value="RHS_repeat"/>
    <property type="match status" value="8"/>
</dbReference>
<dbReference type="EMBL" id="CP028130">
    <property type="protein sequence ID" value="AZZ56483.1"/>
    <property type="molecule type" value="Genomic_DNA"/>
</dbReference>
<dbReference type="Proteomes" id="UP000283946">
    <property type="component" value="Chromosome"/>
</dbReference>
<sequence length="1831" mass="193873">MADLGAIEEDVPFDTGLAESVISAFTDAAATLEGQAGTRAAAATSALAEFRGRFAELFRQNAQTGAGDAVELAARLKEVAVAVGRLRDEAAKEQQRRVLAREWKRKKDSRNLFEQIGEGLFGEEDPPVGPPAEEVSIPVQEASVRARETPAPGGGGMGGGTSSARPDDLRAFADTSSVANDDLRDRPARLRALVTDFTDRCRWGHMDAEGVVSGFTSWLAANDQDVVWARSIADAFTAAGGDGVVSTVADSALAVAVAAAGVTLSREDLTIGAAQVFGAAPTSGYADDPVNTSTGNFLDTEVDLGFPGGAGSLRLERTYNSLDLSEGAFGPGWSSVTEVRLRVGDDGATLVLPDGRELLFPRQGDGWDRAVGENRWLTREIDPERAGERLVVSGNDGSRWVFTVAGRWLSAGSGPGTRVDVEYDGDGALSRLVHERGRWVAVEWSGGRVVVAAASDGRRVEYEYDEGRLVAVSGPGGTRRYGWNPDGLLESVTDAAGVLEVRNTFDARRRVRTQASPFGRTTRYAYLPGRATVVSDTDGSRSNTWISDTRGRLVGVVDPLGRRQSMSYDAAGNLLAATGRDGTITAHAYDSRGRRTRTKTASGASITRTYDEFDRVVTVTAEADSITRYEYADETARSPSIVIDPEGGRTHLTWDAGLLIEVTDPEGVTVRLGYDSFGDLVTTTDADGNTARLLRDEAGRVVAAVSPSGARTEYRYTPTGQLASRRNPLGATWRYEYDGGGRLTGIVDPLGARTRMEHGEHGAVSRTVDPLGRVIGREFDDLGNVSAAILPDGTSWQFGYDALSRLTETTDPAGHLWRREYDADGGLSALIDPTGMRASVFTDPRTTAVSDGTVSSRTRFDPLGRPVATEAQDGSTALTVYDRCGRPVELVDEEGALTRLTRDAAGRIIEQTIPSGATTRFEYDRCGRLTAITDPAGARTTLEYDADGRHTRWTGPTGDTGWSEYDAAGRVTARHSPGRGTARYRYDLLGRVVWSRDSWHGTRRYRYDPAGQLIEAVNGVGGVTRYEYDQRGRNTTITDPLGGITRRVFDAADHAVAATDPLGRTTTAGYDPAGRQLWQQNPDGHRLSWTYDTSGRETSLSADGRLLSETRRDLSARQAVITDHTAPDGPIEHTLAWNRRDQLIRRTRNGHGLAWEYDADGNRTAMVGPDGARTRYERDSTGRVTAIEHPSLGRASFEYDAAGHLTASTAGGITQSWRHHDGYVTEHTTQTGSGTGSGAGRTRVIRDEDGRITRLDGPTGSVEYRYDHAQQLLETRTNTGTNAGAGTGASTFEYDAGGRLTRETGPDGRTSVHEYDAAGQLLATTRDDGSRIEYRYDGLGRRTHVTAADGSHRSYAWSPAGWLDTITDTTPHGTTTTALHVDTLGELASINGATTWWDTASYAPALLAVGDTPILATPGGVTGIGDTWTGGSWRAERATNADDLWGVGPDTGLPPGITLPAGISITGSGGLAIAGLEWLGHRAYDPGTRGFLTVDPLDPITGAGWSGNPYSYAGNDPLHALDPTGLRPVTDAELQAYRNGNNGAFAAAQDWWSNNWEYVAAGAAIVGGIALMFTGVGGPVGMALIGAASGALLSGGMSIAGQKAANGSVDWGQVGIDTAVGALGGGAGGAATAAARQAGAGVFKAEMIGALADSNVSTTADYLTSPGPHTTDNLLAASAGGLAAGGLGGAAGRRLSGAIGAERLADAALTPVSRRLTGAALVNKGKRGVQASIDALEARGDTLVGTEITIDVEGVRTRIDILAEEPSGTRYITEAKNGPRAELTKNQEIAFPLIREGKGAIPTGRRAEEAGLEPGQPLKPMEVREDRWDIG</sequence>
<dbReference type="InterPro" id="IPR056823">
    <property type="entry name" value="TEN-like_YD-shell"/>
</dbReference>
<dbReference type="RefSeq" id="WP_127844003.1">
    <property type="nucleotide sequence ID" value="NZ_CP028130.1"/>
</dbReference>
<evidence type="ECO:0000313" key="5">
    <source>
        <dbReference type="EMBL" id="AZZ56483.1"/>
    </source>
</evidence>
<dbReference type="InterPro" id="IPR045351">
    <property type="entry name" value="DUF6531"/>
</dbReference>
<dbReference type="InterPro" id="IPR006530">
    <property type="entry name" value="YD"/>
</dbReference>
<dbReference type="SUPFAM" id="SSF69322">
    <property type="entry name" value="Tricorn protease domain 2"/>
    <property type="match status" value="1"/>
</dbReference>
<gene>
    <name evidence="5" type="ORF">C7V51_11795</name>
</gene>
<dbReference type="NCBIfam" id="TIGR03696">
    <property type="entry name" value="Rhs_assc_core"/>
    <property type="match status" value="1"/>
</dbReference>
<dbReference type="PANTHER" id="PTHR32305:SF15">
    <property type="entry name" value="PROTEIN RHSA-RELATED"/>
    <property type="match status" value="1"/>
</dbReference>
<dbReference type="InterPro" id="IPR022385">
    <property type="entry name" value="Rhs_assc_core"/>
</dbReference>
<dbReference type="InterPro" id="IPR050708">
    <property type="entry name" value="T6SS_VgrG/RHS"/>
</dbReference>
<feature type="domain" description="DUF6531" evidence="3">
    <location>
        <begin position="288"/>
        <end position="360"/>
    </location>
</feature>